<evidence type="ECO:0000313" key="2">
    <source>
        <dbReference type="EMBL" id="KAF2441964.1"/>
    </source>
</evidence>
<evidence type="ECO:0000256" key="1">
    <source>
        <dbReference type="SAM" id="MobiDB-lite"/>
    </source>
</evidence>
<comment type="caution">
    <text evidence="2">The sequence shown here is derived from an EMBL/GenBank/DDBJ whole genome shotgun (WGS) entry which is preliminary data.</text>
</comment>
<accession>A0A9P4U860</accession>
<gene>
    <name evidence="2" type="ORF">P171DRAFT_83200</name>
</gene>
<name>A0A9P4U860_9PLEO</name>
<dbReference type="Proteomes" id="UP000799764">
    <property type="component" value="Unassembled WGS sequence"/>
</dbReference>
<evidence type="ECO:0000313" key="3">
    <source>
        <dbReference type="Proteomes" id="UP000799764"/>
    </source>
</evidence>
<protein>
    <submittedName>
        <fullName evidence="2">Uncharacterized protein</fullName>
    </submittedName>
</protein>
<sequence length="302" mass="33418">MERESVNPRSASRPSATRFPSHPIPSRRPLYLGYQQIVKKHSNADNNTARNGRWRRQDPPQPVRHASEDRLSFEQGAAIVLPAPAQPSPASPPGQQTKACPRSTARVALGHGRYHVLAHLSLRAERRTGGSGRWMAGFFEVLAPSLLGLGVGVQRVMWACWRERNRGGWAVGSIGPGGREGGSVVGVGARAARRTRRLSLLFAAEESFWSDSEPARLLATPCHVMSCRALSWLPACLRRAHTPPQPQPPVFARRPCHAKPGVHAMRCGRGARPCEELLSSLDLLRKWLPRTMQRRPCRVYAM</sequence>
<dbReference type="EMBL" id="MU001505">
    <property type="protein sequence ID" value="KAF2441964.1"/>
    <property type="molecule type" value="Genomic_DNA"/>
</dbReference>
<reference evidence="2" key="1">
    <citation type="journal article" date="2020" name="Stud. Mycol.">
        <title>101 Dothideomycetes genomes: a test case for predicting lifestyles and emergence of pathogens.</title>
        <authorList>
            <person name="Haridas S."/>
            <person name="Albert R."/>
            <person name="Binder M."/>
            <person name="Bloem J."/>
            <person name="Labutti K."/>
            <person name="Salamov A."/>
            <person name="Andreopoulos B."/>
            <person name="Baker S."/>
            <person name="Barry K."/>
            <person name="Bills G."/>
            <person name="Bluhm B."/>
            <person name="Cannon C."/>
            <person name="Castanera R."/>
            <person name="Culley D."/>
            <person name="Daum C."/>
            <person name="Ezra D."/>
            <person name="Gonzalez J."/>
            <person name="Henrissat B."/>
            <person name="Kuo A."/>
            <person name="Liang C."/>
            <person name="Lipzen A."/>
            <person name="Lutzoni F."/>
            <person name="Magnuson J."/>
            <person name="Mondo S."/>
            <person name="Nolan M."/>
            <person name="Ohm R."/>
            <person name="Pangilinan J."/>
            <person name="Park H.-J."/>
            <person name="Ramirez L."/>
            <person name="Alfaro M."/>
            <person name="Sun H."/>
            <person name="Tritt A."/>
            <person name="Yoshinaga Y."/>
            <person name="Zwiers L.-H."/>
            <person name="Turgeon B."/>
            <person name="Goodwin S."/>
            <person name="Spatafora J."/>
            <person name="Crous P."/>
            <person name="Grigoriev I."/>
        </authorList>
    </citation>
    <scope>NUCLEOTIDE SEQUENCE</scope>
    <source>
        <strain evidence="2">CBS 690.94</strain>
    </source>
</reference>
<keyword evidence="3" id="KW-1185">Reference proteome</keyword>
<proteinExistence type="predicted"/>
<dbReference type="AlphaFoldDB" id="A0A9P4U860"/>
<feature type="region of interest" description="Disordered" evidence="1">
    <location>
        <begin position="1"/>
        <end position="68"/>
    </location>
</feature>
<organism evidence="2 3">
    <name type="scientific">Karstenula rhodostoma CBS 690.94</name>
    <dbReference type="NCBI Taxonomy" id="1392251"/>
    <lineage>
        <taxon>Eukaryota</taxon>
        <taxon>Fungi</taxon>
        <taxon>Dikarya</taxon>
        <taxon>Ascomycota</taxon>
        <taxon>Pezizomycotina</taxon>
        <taxon>Dothideomycetes</taxon>
        <taxon>Pleosporomycetidae</taxon>
        <taxon>Pleosporales</taxon>
        <taxon>Massarineae</taxon>
        <taxon>Didymosphaeriaceae</taxon>
        <taxon>Karstenula</taxon>
    </lineage>
</organism>